<evidence type="ECO:0000256" key="5">
    <source>
        <dbReference type="ARBA" id="ARBA00042623"/>
    </source>
</evidence>
<dbReference type="FunFam" id="3.30.230.10:FF:000001">
    <property type="entry name" value="30S ribosomal protein S9"/>
    <property type="match status" value="1"/>
</dbReference>
<reference evidence="7 8" key="1">
    <citation type="journal article" date="2011" name="Proc. Natl. Acad. Sci. U.S.A.">
        <title>Evolutionary erosion of yeast sex chromosomes by mating-type switching accidents.</title>
        <authorList>
            <person name="Gordon J.L."/>
            <person name="Armisen D."/>
            <person name="Proux-Wera E."/>
            <person name="Oheigeartaigh S.S."/>
            <person name="Byrne K.P."/>
            <person name="Wolfe K.H."/>
        </authorList>
    </citation>
    <scope>NUCLEOTIDE SEQUENCE [LARGE SCALE GENOMIC DNA]</scope>
    <source>
        <strain evidence="8">ATCC 22294 / BCRC 22015 / CBS 2517 / CECT 1963 / NBRC 1671 / NRRL Y-8276</strain>
    </source>
</reference>
<organism evidence="7 8">
    <name type="scientific">Kazachstania africana (strain ATCC 22294 / BCRC 22015 / CBS 2517 / CECT 1963 / NBRC 1671 / NRRL Y-8276)</name>
    <name type="common">Yeast</name>
    <name type="synonym">Kluyveromyces africanus</name>
    <dbReference type="NCBI Taxonomy" id="1071382"/>
    <lineage>
        <taxon>Eukaryota</taxon>
        <taxon>Fungi</taxon>
        <taxon>Dikarya</taxon>
        <taxon>Ascomycota</taxon>
        <taxon>Saccharomycotina</taxon>
        <taxon>Saccharomycetes</taxon>
        <taxon>Saccharomycetales</taxon>
        <taxon>Saccharomycetaceae</taxon>
        <taxon>Kazachstania</taxon>
    </lineage>
</organism>
<gene>
    <name evidence="7" type="primary">KAFR0G01410</name>
    <name evidence="7" type="ORF">KAFR_0G01410</name>
</gene>
<dbReference type="GO" id="GO:0003735">
    <property type="term" value="F:structural constituent of ribosome"/>
    <property type="evidence" value="ECO:0007669"/>
    <property type="project" value="EnsemblFungi"/>
</dbReference>
<dbReference type="PROSITE" id="PS00360">
    <property type="entry name" value="RIBOSOMAL_S9"/>
    <property type="match status" value="1"/>
</dbReference>
<dbReference type="GO" id="GO:0003723">
    <property type="term" value="F:RNA binding"/>
    <property type="evidence" value="ECO:0007669"/>
    <property type="project" value="TreeGrafter"/>
</dbReference>
<evidence type="ECO:0000256" key="3">
    <source>
        <dbReference type="ARBA" id="ARBA00023274"/>
    </source>
</evidence>
<dbReference type="GO" id="GO:0006412">
    <property type="term" value="P:translation"/>
    <property type="evidence" value="ECO:0007669"/>
    <property type="project" value="InterPro"/>
</dbReference>
<dbReference type="RefSeq" id="XP_003958310.1">
    <property type="nucleotide sequence ID" value="XM_003958261.1"/>
</dbReference>
<dbReference type="PANTHER" id="PTHR21569:SF1">
    <property type="entry name" value="SMALL RIBOSOMAL SUBUNIT PROTEIN US9M"/>
    <property type="match status" value="1"/>
</dbReference>
<dbReference type="eggNOG" id="KOG1697">
    <property type="taxonomic scope" value="Eukaryota"/>
</dbReference>
<keyword evidence="2 6" id="KW-0689">Ribosomal protein</keyword>
<dbReference type="Pfam" id="PF00380">
    <property type="entry name" value="Ribosomal_S9"/>
    <property type="match status" value="1"/>
</dbReference>
<keyword evidence="3 6" id="KW-0687">Ribonucleoprotein</keyword>
<keyword evidence="8" id="KW-1185">Reference proteome</keyword>
<dbReference type="AlphaFoldDB" id="H2AXS5"/>
<name>H2AXS5_KAZAF</name>
<dbReference type="InterPro" id="IPR014721">
    <property type="entry name" value="Ribsml_uS5_D2-typ_fold_subgr"/>
</dbReference>
<evidence type="ECO:0000256" key="6">
    <source>
        <dbReference type="RuleBase" id="RU003815"/>
    </source>
</evidence>
<evidence type="ECO:0000256" key="2">
    <source>
        <dbReference type="ARBA" id="ARBA00022980"/>
    </source>
</evidence>
<dbReference type="InterPro" id="IPR000754">
    <property type="entry name" value="Ribosomal_uS9"/>
</dbReference>
<dbReference type="InParanoid" id="H2AXS5"/>
<evidence type="ECO:0000256" key="1">
    <source>
        <dbReference type="ARBA" id="ARBA00005251"/>
    </source>
</evidence>
<dbReference type="FunCoup" id="H2AXS5">
    <property type="interactions" value="247"/>
</dbReference>
<dbReference type="STRING" id="1071382.H2AXS5"/>
<dbReference type="NCBIfam" id="NF001099">
    <property type="entry name" value="PRK00132.1"/>
    <property type="match status" value="1"/>
</dbReference>
<dbReference type="InterPro" id="IPR023035">
    <property type="entry name" value="Ribosomal_uS9_bac/plastid"/>
</dbReference>
<dbReference type="KEGG" id="kaf:KAFR_0G01410"/>
<evidence type="ECO:0000313" key="7">
    <source>
        <dbReference type="EMBL" id="CCF59175.1"/>
    </source>
</evidence>
<dbReference type="PANTHER" id="PTHR21569">
    <property type="entry name" value="RIBOSOMAL PROTEIN S9"/>
    <property type="match status" value="1"/>
</dbReference>
<dbReference type="SUPFAM" id="SSF54211">
    <property type="entry name" value="Ribosomal protein S5 domain 2-like"/>
    <property type="match status" value="1"/>
</dbReference>
<dbReference type="GeneID" id="13887155"/>
<comment type="similarity">
    <text evidence="1 6">Belongs to the universal ribosomal protein uS9 family.</text>
</comment>
<dbReference type="InterPro" id="IPR020574">
    <property type="entry name" value="Ribosomal_uS9_CS"/>
</dbReference>
<dbReference type="Gene3D" id="3.30.230.10">
    <property type="match status" value="1"/>
</dbReference>
<sequence>MMLRRILFESRPLLVKRSFSQYSPLLQHRYTKFIPDRIVPELPTFYSANPPHEDNIARLEALLRKYIKLPTETSLNGSTPDRKRHNQPLWISLEEYRAIGGGSRLKPIQYKQLLYILNKLNGIDPQLTNEELKIELSKYSRNHSVSQAQHFKVPTLDEFGRSLGVGRRKSATAKVYIVKGTGQVLVNNRQLNDYFVKLKDRASILHPLKAIDSVGKFNIFAMASGGGTTGQAEAIMLAVGKALVAFNPLLKSRLHKAGVLTTDYRRVERKKPGKRKARKMPAWVKR</sequence>
<evidence type="ECO:0000313" key="8">
    <source>
        <dbReference type="Proteomes" id="UP000005220"/>
    </source>
</evidence>
<dbReference type="EMBL" id="HE650827">
    <property type="protein sequence ID" value="CCF59175.1"/>
    <property type="molecule type" value="Genomic_DNA"/>
</dbReference>
<accession>H2AXS5</accession>
<dbReference type="GO" id="GO:0005763">
    <property type="term" value="C:mitochondrial small ribosomal subunit"/>
    <property type="evidence" value="ECO:0007669"/>
    <property type="project" value="EnsemblFungi"/>
</dbReference>
<protein>
    <recommendedName>
        <fullName evidence="4">Small ribosomal subunit protein uS9m</fullName>
    </recommendedName>
    <alternativeName>
        <fullName evidence="5">37S ribosomal protein S9, mitochondrial</fullName>
    </alternativeName>
</protein>
<dbReference type="HOGENOM" id="CLU_036531_0_0_1"/>
<evidence type="ECO:0000256" key="4">
    <source>
        <dbReference type="ARBA" id="ARBA00039318"/>
    </source>
</evidence>
<dbReference type="OrthoDB" id="10254627at2759"/>
<dbReference type="InterPro" id="IPR020568">
    <property type="entry name" value="Ribosomal_Su5_D2-typ_SF"/>
</dbReference>
<dbReference type="Proteomes" id="UP000005220">
    <property type="component" value="Chromosome 7"/>
</dbReference>
<proteinExistence type="inferred from homology"/>